<evidence type="ECO:0000256" key="7">
    <source>
        <dbReference type="ARBA" id="ARBA00022630"/>
    </source>
</evidence>
<dbReference type="NCBIfam" id="NF009805">
    <property type="entry name" value="PRK13289.1"/>
    <property type="match status" value="1"/>
</dbReference>
<evidence type="ECO:0000256" key="3">
    <source>
        <dbReference type="ARBA" id="ARBA00006401"/>
    </source>
</evidence>
<dbReference type="PROSITE" id="PS51384">
    <property type="entry name" value="FAD_FR"/>
    <property type="match status" value="1"/>
</dbReference>
<evidence type="ECO:0000256" key="6">
    <source>
        <dbReference type="ARBA" id="ARBA00022617"/>
    </source>
</evidence>
<dbReference type="InterPro" id="IPR012292">
    <property type="entry name" value="Globin/Proto"/>
</dbReference>
<dbReference type="GO" id="GO:0071949">
    <property type="term" value="F:FAD binding"/>
    <property type="evidence" value="ECO:0007669"/>
    <property type="project" value="TreeGrafter"/>
</dbReference>
<dbReference type="Gene3D" id="2.40.30.10">
    <property type="entry name" value="Translation factors"/>
    <property type="match status" value="1"/>
</dbReference>
<dbReference type="GO" id="GO:0009636">
    <property type="term" value="P:response to toxic substance"/>
    <property type="evidence" value="ECO:0007669"/>
    <property type="project" value="UniProtKB-KW"/>
</dbReference>
<keyword evidence="13" id="KW-0520">NAD</keyword>
<dbReference type="PANTHER" id="PTHR43396">
    <property type="entry name" value="FLAVOHEMOPROTEIN"/>
    <property type="match status" value="1"/>
</dbReference>
<dbReference type="InterPro" id="IPR039261">
    <property type="entry name" value="FNR_nucleotide-bd"/>
</dbReference>
<dbReference type="EC" id="1.14.12.17" evidence="4"/>
<keyword evidence="9" id="KW-0274">FAD</keyword>
<dbReference type="FunFam" id="2.40.30.10:FF:000034">
    <property type="entry name" value="Flavohemoprotein"/>
    <property type="match status" value="1"/>
</dbReference>
<evidence type="ECO:0000256" key="16">
    <source>
        <dbReference type="ARBA" id="ARBA00056398"/>
    </source>
</evidence>
<keyword evidence="10" id="KW-0521">NADP</keyword>
<comment type="caution">
    <text evidence="19">The sequence shown here is derived from an EMBL/GenBank/DDBJ whole genome shotgun (WGS) entry which is preliminary data.</text>
</comment>
<dbReference type="InterPro" id="IPR001433">
    <property type="entry name" value="OxRdtase_FAD/NAD-bd"/>
</dbReference>
<evidence type="ECO:0000256" key="1">
    <source>
        <dbReference type="ARBA" id="ARBA00001970"/>
    </source>
</evidence>
<evidence type="ECO:0000313" key="20">
    <source>
        <dbReference type="Proteomes" id="UP000076580"/>
    </source>
</evidence>
<sequence>MPVVRLAALHAPQLVEVLRSPSAKTPSELQAQVMMLAIASSSITHGPGGQPRRQANAYSSSGIDKVLGRPYPLPCSLVVVGVIIRTTNSAAAAAAAPVPSQHPQTPTPVPVALLARRLRASSGSMALTARQIAIVKSTAPIVRQHGRTITTTFYARMLAAHPELKNYFSLRNQQTGAQQAALADAVFAYAAHIDNLPKLTHAVERIAHKHVSLFIKPEQYAIVGRHLVGAFAEVLGPALTTEVKDAWVAAYGQLADVFIGREKQLYDAAGADWKSWRAFTIVKKARESDDVVSFYLEPKDGRALGRFLPGQYVSLQVPIPELDGLLQSRQFSLSTAPVDGMRQFRISVKREATIPGATRDELAEGRVPGLISNMLHDRYDVGDEVQLSAPCGEFFLDAPKPDTPVVLLSLGVGATPVLSILDSILLEEKATRPVSYIHGAARSDSVCFGDHIRSAAARHANLKPVLFAENVGRGHGEGRDYDFHGLMDLAKVRDELHLGDTDAQYYVCGPEEWMVETRRWLADKGVDQERIHLELFRTGDV</sequence>
<comment type="similarity">
    <text evidence="3">In the C-terminal section; belongs to the flavoprotein pyridine nucleotide cytochrome reductase family.</text>
</comment>
<dbReference type="Gene3D" id="1.10.490.10">
    <property type="entry name" value="Globins"/>
    <property type="match status" value="1"/>
</dbReference>
<comment type="function">
    <text evidence="16">In the presence of oxygen and NADH, it has NADH oxidase activity, which leads to the generation of superoxide and H(2)O(2). Under anaerobic conditions, it also exhibits nitric oxide reductase and FAD reductase activities. However, all these reactions are much lower than NOD activity.</text>
</comment>
<evidence type="ECO:0000256" key="4">
    <source>
        <dbReference type="ARBA" id="ARBA00012229"/>
    </source>
</evidence>
<dbReference type="FunFam" id="1.10.490.10:FF:000003">
    <property type="entry name" value="Flavohemoprotein"/>
    <property type="match status" value="1"/>
</dbReference>
<evidence type="ECO:0000259" key="17">
    <source>
        <dbReference type="PROSITE" id="PS01033"/>
    </source>
</evidence>
<evidence type="ECO:0000256" key="12">
    <source>
        <dbReference type="ARBA" id="ARBA00023004"/>
    </source>
</evidence>
<dbReference type="SUPFAM" id="SSF52343">
    <property type="entry name" value="Ferredoxin reductase-like, C-terminal NADP-linked domain"/>
    <property type="match status" value="1"/>
</dbReference>
<gene>
    <name evidence="19" type="ORF">DCS_00059</name>
</gene>
<comment type="catalytic activity">
    <reaction evidence="15">
        <text>2 nitric oxide + NADPH + 2 O2 = 2 nitrate + NADP(+) + H(+)</text>
        <dbReference type="Rhea" id="RHEA:19465"/>
        <dbReference type="ChEBI" id="CHEBI:15378"/>
        <dbReference type="ChEBI" id="CHEBI:15379"/>
        <dbReference type="ChEBI" id="CHEBI:16480"/>
        <dbReference type="ChEBI" id="CHEBI:17632"/>
        <dbReference type="ChEBI" id="CHEBI:57783"/>
        <dbReference type="ChEBI" id="CHEBI:58349"/>
        <dbReference type="EC" id="1.14.12.17"/>
    </reaction>
</comment>
<dbReference type="FunCoup" id="A0A151GPK6">
    <property type="interactions" value="296"/>
</dbReference>
<dbReference type="Pfam" id="PF00175">
    <property type="entry name" value="NAD_binding_1"/>
    <property type="match status" value="1"/>
</dbReference>
<dbReference type="SUPFAM" id="SSF63380">
    <property type="entry name" value="Riboflavin synthase domain-like"/>
    <property type="match status" value="1"/>
</dbReference>
<name>A0A151GPK6_DRECN</name>
<dbReference type="GO" id="GO:0071500">
    <property type="term" value="P:cellular response to nitrosative stress"/>
    <property type="evidence" value="ECO:0007669"/>
    <property type="project" value="TreeGrafter"/>
</dbReference>
<dbReference type="SUPFAM" id="SSF46458">
    <property type="entry name" value="Globin-like"/>
    <property type="match status" value="1"/>
</dbReference>
<evidence type="ECO:0000256" key="11">
    <source>
        <dbReference type="ARBA" id="ARBA00023002"/>
    </source>
</evidence>
<dbReference type="InParanoid" id="A0A151GPK6"/>
<accession>A0A151GPK6</accession>
<evidence type="ECO:0000256" key="15">
    <source>
        <dbReference type="ARBA" id="ARBA00049433"/>
    </source>
</evidence>
<feature type="domain" description="FAD-binding FR-type" evidence="18">
    <location>
        <begin position="274"/>
        <end position="397"/>
    </location>
</feature>
<protein>
    <recommendedName>
        <fullName evidence="4">nitric oxide dioxygenase</fullName>
        <ecNumber evidence="4">1.14.12.17</ecNumber>
    </recommendedName>
</protein>
<dbReference type="AlphaFoldDB" id="A0A151GPK6"/>
<dbReference type="PROSITE" id="PS01033">
    <property type="entry name" value="GLOBIN"/>
    <property type="match status" value="1"/>
</dbReference>
<dbReference type="PANTHER" id="PTHR43396:SF3">
    <property type="entry name" value="FLAVOHEMOPROTEIN"/>
    <property type="match status" value="1"/>
</dbReference>
<dbReference type="STRING" id="98403.A0A151GPK6"/>
<dbReference type="RefSeq" id="XP_040658284.1">
    <property type="nucleotide sequence ID" value="XM_040797401.1"/>
</dbReference>
<keyword evidence="7" id="KW-0285">Flavoprotein</keyword>
<dbReference type="GO" id="GO:0020037">
    <property type="term" value="F:heme binding"/>
    <property type="evidence" value="ECO:0007669"/>
    <property type="project" value="InterPro"/>
</dbReference>
<dbReference type="InterPro" id="IPR000971">
    <property type="entry name" value="Globin"/>
</dbReference>
<dbReference type="InterPro" id="IPR009050">
    <property type="entry name" value="Globin-like_sf"/>
</dbReference>
<dbReference type="CDD" id="cd06184">
    <property type="entry name" value="flavohem_like_fad_nad_binding"/>
    <property type="match status" value="1"/>
</dbReference>
<dbReference type="GO" id="GO:0046210">
    <property type="term" value="P:nitric oxide catabolic process"/>
    <property type="evidence" value="ECO:0007669"/>
    <property type="project" value="TreeGrafter"/>
</dbReference>
<keyword evidence="12" id="KW-0408">Iron</keyword>
<keyword evidence="20" id="KW-1185">Reference proteome</keyword>
<evidence type="ECO:0000259" key="18">
    <source>
        <dbReference type="PROSITE" id="PS51384"/>
    </source>
</evidence>
<dbReference type="GO" id="GO:0008941">
    <property type="term" value="F:nitric oxide dioxygenase NAD(P)H activity"/>
    <property type="evidence" value="ECO:0007669"/>
    <property type="project" value="UniProtKB-EC"/>
</dbReference>
<evidence type="ECO:0000256" key="9">
    <source>
        <dbReference type="ARBA" id="ARBA00022827"/>
    </source>
</evidence>
<evidence type="ECO:0000256" key="2">
    <source>
        <dbReference type="ARBA" id="ARBA00001974"/>
    </source>
</evidence>
<evidence type="ECO:0000256" key="5">
    <source>
        <dbReference type="ARBA" id="ARBA00022575"/>
    </source>
</evidence>
<dbReference type="InterPro" id="IPR017927">
    <property type="entry name" value="FAD-bd_FR_type"/>
</dbReference>
<reference evidence="19 20" key="1">
    <citation type="journal article" date="2016" name="Sci. Rep.">
        <title>Insights into Adaptations to a Near-Obligate Nematode Endoparasitic Lifestyle from the Finished Genome of Drechmeria coniospora.</title>
        <authorList>
            <person name="Zhang L."/>
            <person name="Zhou Z."/>
            <person name="Guo Q."/>
            <person name="Fokkens L."/>
            <person name="Miskei M."/>
            <person name="Pocsi I."/>
            <person name="Zhang W."/>
            <person name="Chen M."/>
            <person name="Wang L."/>
            <person name="Sun Y."/>
            <person name="Donzelli B.G."/>
            <person name="Gibson D.M."/>
            <person name="Nelson D.R."/>
            <person name="Luo J.G."/>
            <person name="Rep M."/>
            <person name="Liu H."/>
            <person name="Yang S."/>
            <person name="Wang J."/>
            <person name="Krasnoff S.B."/>
            <person name="Xu Y."/>
            <person name="Molnar I."/>
            <person name="Lin M."/>
        </authorList>
    </citation>
    <scope>NUCLEOTIDE SEQUENCE [LARGE SCALE GENOMIC DNA]</scope>
    <source>
        <strain evidence="19 20">ARSEF 6962</strain>
    </source>
</reference>
<dbReference type="Pfam" id="PF00970">
    <property type="entry name" value="FAD_binding_6"/>
    <property type="match status" value="1"/>
</dbReference>
<keyword evidence="5" id="KW-0216">Detoxification</keyword>
<keyword evidence="8" id="KW-0479">Metal-binding</keyword>
<comment type="cofactor">
    <cofactor evidence="1">
        <name>heme b</name>
        <dbReference type="ChEBI" id="CHEBI:60344"/>
    </cofactor>
</comment>
<comment type="cofactor">
    <cofactor evidence="2">
        <name>FAD</name>
        <dbReference type="ChEBI" id="CHEBI:57692"/>
    </cofactor>
</comment>
<dbReference type="InterPro" id="IPR008333">
    <property type="entry name" value="Cbr1-like_FAD-bd_dom"/>
</dbReference>
<organism evidence="19 20">
    <name type="scientific">Drechmeria coniospora</name>
    <name type="common">Nematophagous fungus</name>
    <name type="synonym">Meria coniospora</name>
    <dbReference type="NCBI Taxonomy" id="98403"/>
    <lineage>
        <taxon>Eukaryota</taxon>
        <taxon>Fungi</taxon>
        <taxon>Dikarya</taxon>
        <taxon>Ascomycota</taxon>
        <taxon>Pezizomycotina</taxon>
        <taxon>Sordariomycetes</taxon>
        <taxon>Hypocreomycetidae</taxon>
        <taxon>Hypocreales</taxon>
        <taxon>Ophiocordycipitaceae</taxon>
        <taxon>Drechmeria</taxon>
    </lineage>
</organism>
<dbReference type="FunFam" id="3.40.50.80:FF:000010">
    <property type="entry name" value="Flavohemoprotein"/>
    <property type="match status" value="1"/>
</dbReference>
<dbReference type="InterPro" id="IPR017938">
    <property type="entry name" value="Riboflavin_synthase-like_b-brl"/>
</dbReference>
<dbReference type="CDD" id="cd08922">
    <property type="entry name" value="FHb-globin"/>
    <property type="match status" value="1"/>
</dbReference>
<evidence type="ECO:0000256" key="13">
    <source>
        <dbReference type="ARBA" id="ARBA00023027"/>
    </source>
</evidence>
<feature type="domain" description="Globin" evidence="17">
    <location>
        <begin position="126"/>
        <end position="263"/>
    </location>
</feature>
<evidence type="ECO:0000256" key="8">
    <source>
        <dbReference type="ARBA" id="ARBA00022723"/>
    </source>
</evidence>
<dbReference type="EMBL" id="LAYC01000001">
    <property type="protein sequence ID" value="KYK58932.1"/>
    <property type="molecule type" value="Genomic_DNA"/>
</dbReference>
<dbReference type="Gene3D" id="3.40.50.80">
    <property type="entry name" value="Nucleotide-binding domain of ferredoxin-NADP reductase (FNR) module"/>
    <property type="match status" value="1"/>
</dbReference>
<dbReference type="Pfam" id="PF00042">
    <property type="entry name" value="Globin"/>
    <property type="match status" value="1"/>
</dbReference>
<dbReference type="GeneID" id="63712702"/>
<evidence type="ECO:0000256" key="14">
    <source>
        <dbReference type="ARBA" id="ARBA00048649"/>
    </source>
</evidence>
<dbReference type="Proteomes" id="UP000076580">
    <property type="component" value="Chromosome 01"/>
</dbReference>
<evidence type="ECO:0000256" key="10">
    <source>
        <dbReference type="ARBA" id="ARBA00022857"/>
    </source>
</evidence>
<keyword evidence="6" id="KW-0349">Heme</keyword>
<dbReference type="GO" id="GO:0046872">
    <property type="term" value="F:metal ion binding"/>
    <property type="evidence" value="ECO:0007669"/>
    <property type="project" value="UniProtKB-KW"/>
</dbReference>
<proteinExistence type="inferred from homology"/>
<dbReference type="GO" id="GO:0019825">
    <property type="term" value="F:oxygen binding"/>
    <property type="evidence" value="ECO:0007669"/>
    <property type="project" value="InterPro"/>
</dbReference>
<comment type="catalytic activity">
    <reaction evidence="14">
        <text>2 nitric oxide + NADH + 2 O2 = 2 nitrate + NAD(+) + H(+)</text>
        <dbReference type="Rhea" id="RHEA:19469"/>
        <dbReference type="ChEBI" id="CHEBI:15378"/>
        <dbReference type="ChEBI" id="CHEBI:15379"/>
        <dbReference type="ChEBI" id="CHEBI:16480"/>
        <dbReference type="ChEBI" id="CHEBI:17632"/>
        <dbReference type="ChEBI" id="CHEBI:57540"/>
        <dbReference type="ChEBI" id="CHEBI:57945"/>
        <dbReference type="EC" id="1.14.12.17"/>
    </reaction>
</comment>
<evidence type="ECO:0000313" key="19">
    <source>
        <dbReference type="EMBL" id="KYK58932.1"/>
    </source>
</evidence>
<keyword evidence="11" id="KW-0560">Oxidoreductase</keyword>